<dbReference type="AlphaFoldDB" id="A0A9D3WE22"/>
<dbReference type="PROSITE" id="PS51005">
    <property type="entry name" value="NAC"/>
    <property type="match status" value="1"/>
</dbReference>
<evidence type="ECO:0000256" key="2">
    <source>
        <dbReference type="ARBA" id="ARBA00023125"/>
    </source>
</evidence>
<dbReference type="GO" id="GO:0006355">
    <property type="term" value="P:regulation of DNA-templated transcription"/>
    <property type="evidence" value="ECO:0007669"/>
    <property type="project" value="InterPro"/>
</dbReference>
<keyword evidence="8" id="KW-1185">Reference proteome</keyword>
<gene>
    <name evidence="7" type="ORF">J1N35_005183</name>
</gene>
<evidence type="ECO:0000256" key="3">
    <source>
        <dbReference type="ARBA" id="ARBA00023163"/>
    </source>
</evidence>
<evidence type="ECO:0000256" key="1">
    <source>
        <dbReference type="ARBA" id="ARBA00023015"/>
    </source>
</evidence>
<protein>
    <recommendedName>
        <fullName evidence="6">NAC domain-containing protein</fullName>
    </recommendedName>
</protein>
<feature type="domain" description="NAC" evidence="6">
    <location>
        <begin position="1"/>
        <end position="65"/>
    </location>
</feature>
<keyword evidence="2" id="KW-0238">DNA-binding</keyword>
<accession>A0A9D3WE22</accession>
<organism evidence="7 8">
    <name type="scientific">Gossypium stocksii</name>
    <dbReference type="NCBI Taxonomy" id="47602"/>
    <lineage>
        <taxon>Eukaryota</taxon>
        <taxon>Viridiplantae</taxon>
        <taxon>Streptophyta</taxon>
        <taxon>Embryophyta</taxon>
        <taxon>Tracheophyta</taxon>
        <taxon>Spermatophyta</taxon>
        <taxon>Magnoliopsida</taxon>
        <taxon>eudicotyledons</taxon>
        <taxon>Gunneridae</taxon>
        <taxon>Pentapetalae</taxon>
        <taxon>rosids</taxon>
        <taxon>malvids</taxon>
        <taxon>Malvales</taxon>
        <taxon>Malvaceae</taxon>
        <taxon>Malvoideae</taxon>
        <taxon>Gossypium</taxon>
    </lineage>
</organism>
<dbReference type="InterPro" id="IPR036093">
    <property type="entry name" value="NAC_dom_sf"/>
</dbReference>
<dbReference type="SUPFAM" id="SSF101941">
    <property type="entry name" value="NAC domain"/>
    <property type="match status" value="1"/>
</dbReference>
<dbReference type="InterPro" id="IPR003441">
    <property type="entry name" value="NAC-dom"/>
</dbReference>
<dbReference type="Proteomes" id="UP000828251">
    <property type="component" value="Unassembled WGS sequence"/>
</dbReference>
<evidence type="ECO:0000313" key="7">
    <source>
        <dbReference type="EMBL" id="KAH1122023.1"/>
    </source>
</evidence>
<dbReference type="GO" id="GO:0003677">
    <property type="term" value="F:DNA binding"/>
    <property type="evidence" value="ECO:0007669"/>
    <property type="project" value="UniProtKB-KW"/>
</dbReference>
<feature type="compositionally biased region" description="Polar residues" evidence="5">
    <location>
        <begin position="57"/>
        <end position="66"/>
    </location>
</feature>
<dbReference type="OrthoDB" id="1747074at2759"/>
<proteinExistence type="predicted"/>
<feature type="region of interest" description="Disordered" evidence="5">
    <location>
        <begin position="55"/>
        <end position="98"/>
    </location>
</feature>
<sequence length="115" mass="12623">MDPATGSPGFIYALNAGSIGIKRTTVFYNGRAPNGRKTEWKMNEYKAFEGQPLPSEVQLSRPSPQHGNGFELTNRFPESSCLGDNQVDPLTQIGENNSQGMIAHDEYSLLNVDGF</sequence>
<keyword evidence="1" id="KW-0805">Transcription regulation</keyword>
<evidence type="ECO:0000256" key="4">
    <source>
        <dbReference type="ARBA" id="ARBA00023242"/>
    </source>
</evidence>
<evidence type="ECO:0000259" key="6">
    <source>
        <dbReference type="PROSITE" id="PS51005"/>
    </source>
</evidence>
<evidence type="ECO:0000256" key="5">
    <source>
        <dbReference type="SAM" id="MobiDB-lite"/>
    </source>
</evidence>
<reference evidence="7 8" key="1">
    <citation type="journal article" date="2021" name="Plant Biotechnol. J.">
        <title>Multi-omics assisted identification of the key and species-specific regulatory components of drought-tolerant mechanisms in Gossypium stocksii.</title>
        <authorList>
            <person name="Yu D."/>
            <person name="Ke L."/>
            <person name="Zhang D."/>
            <person name="Wu Y."/>
            <person name="Sun Y."/>
            <person name="Mei J."/>
            <person name="Sun J."/>
            <person name="Sun Y."/>
        </authorList>
    </citation>
    <scope>NUCLEOTIDE SEQUENCE [LARGE SCALE GENOMIC DNA]</scope>
    <source>
        <strain evidence="8">cv. E1</strain>
        <tissue evidence="7">Leaf</tissue>
    </source>
</reference>
<evidence type="ECO:0000313" key="8">
    <source>
        <dbReference type="Proteomes" id="UP000828251"/>
    </source>
</evidence>
<keyword evidence="4" id="KW-0539">Nucleus</keyword>
<dbReference type="EMBL" id="JAIQCV010000002">
    <property type="protein sequence ID" value="KAH1122023.1"/>
    <property type="molecule type" value="Genomic_DNA"/>
</dbReference>
<dbReference type="Gene3D" id="2.170.150.80">
    <property type="entry name" value="NAC domain"/>
    <property type="match status" value="1"/>
</dbReference>
<keyword evidence="3" id="KW-0804">Transcription</keyword>
<comment type="caution">
    <text evidence="7">The sequence shown here is derived from an EMBL/GenBank/DDBJ whole genome shotgun (WGS) entry which is preliminary data.</text>
</comment>
<name>A0A9D3WE22_9ROSI</name>